<gene>
    <name evidence="2" type="ORF">CWB98_24115</name>
</gene>
<dbReference type="GO" id="GO:0009416">
    <property type="term" value="P:response to light stimulus"/>
    <property type="evidence" value="ECO:0007669"/>
    <property type="project" value="TreeGrafter"/>
</dbReference>
<dbReference type="AlphaFoldDB" id="A0A5S3WHJ0"/>
<feature type="non-terminal residue" evidence="2">
    <location>
        <position position="148"/>
    </location>
</feature>
<feature type="binding site" evidence="1">
    <location>
        <position position="61"/>
    </location>
    <ligand>
        <name>FAD</name>
        <dbReference type="ChEBI" id="CHEBI:57692"/>
    </ligand>
</feature>
<feature type="binding site" evidence="1">
    <location>
        <begin position="73"/>
        <end position="77"/>
    </location>
    <ligand>
        <name>FAD</name>
        <dbReference type="ChEBI" id="CHEBI:57692"/>
    </ligand>
</feature>
<keyword evidence="1" id="KW-0285">Flavoprotein</keyword>
<dbReference type="Gene3D" id="1.25.40.80">
    <property type="match status" value="1"/>
</dbReference>
<dbReference type="InterPro" id="IPR002081">
    <property type="entry name" value="Cryptochrome/DNA_photolyase_1"/>
</dbReference>
<dbReference type="GO" id="GO:0071949">
    <property type="term" value="F:FAD binding"/>
    <property type="evidence" value="ECO:0007669"/>
    <property type="project" value="TreeGrafter"/>
</dbReference>
<evidence type="ECO:0000313" key="3">
    <source>
        <dbReference type="Proteomes" id="UP000306719"/>
    </source>
</evidence>
<evidence type="ECO:0000313" key="2">
    <source>
        <dbReference type="EMBL" id="TMP26656.1"/>
    </source>
</evidence>
<comment type="cofactor">
    <cofactor evidence="1">
        <name>FAD</name>
        <dbReference type="ChEBI" id="CHEBI:57692"/>
    </cofactor>
    <text evidence="1">Binds 1 FAD per subunit.</text>
</comment>
<reference evidence="3" key="2">
    <citation type="submission" date="2019-06" db="EMBL/GenBank/DDBJ databases">
        <title>Co-occurence of chitin degradation, pigmentation and bioactivity in marine Pseudoalteromonas.</title>
        <authorList>
            <person name="Sonnenschein E.C."/>
            <person name="Bech P.K."/>
        </authorList>
    </citation>
    <scope>NUCLEOTIDE SEQUENCE [LARGE SCALE GENOMIC DNA]</scope>
    <source>
        <strain evidence="3">S2599</strain>
    </source>
</reference>
<dbReference type="SUPFAM" id="SSF48173">
    <property type="entry name" value="Cryptochrome/photolyase FAD-binding domain"/>
    <property type="match status" value="1"/>
</dbReference>
<name>A0A5S3WHJ0_9GAMM</name>
<protein>
    <submittedName>
        <fullName evidence="2">Deoxyribodipyrimidine photo-lyase</fullName>
    </submittedName>
</protein>
<reference evidence="2 3" key="1">
    <citation type="submission" date="2018-01" db="EMBL/GenBank/DDBJ databases">
        <authorList>
            <person name="Paulsen S."/>
            <person name="Gram L.K."/>
        </authorList>
    </citation>
    <scope>NUCLEOTIDE SEQUENCE [LARGE SCALE GENOMIC DNA]</scope>
    <source>
        <strain evidence="2 3">S2599</strain>
    </source>
</reference>
<feature type="binding site" evidence="1">
    <location>
        <begin position="115"/>
        <end position="122"/>
    </location>
    <ligand>
        <name>FAD</name>
        <dbReference type="ChEBI" id="CHEBI:57692"/>
    </ligand>
</feature>
<organism evidence="2 3">
    <name type="scientific">Pseudoalteromonas rubra</name>
    <dbReference type="NCBI Taxonomy" id="43658"/>
    <lineage>
        <taxon>Bacteria</taxon>
        <taxon>Pseudomonadati</taxon>
        <taxon>Pseudomonadota</taxon>
        <taxon>Gammaproteobacteria</taxon>
        <taxon>Alteromonadales</taxon>
        <taxon>Pseudoalteromonadaceae</taxon>
        <taxon>Pseudoalteromonas</taxon>
    </lineage>
</organism>
<dbReference type="EMBL" id="PNCJ01000217">
    <property type="protein sequence ID" value="TMP26656.1"/>
    <property type="molecule type" value="Genomic_DNA"/>
</dbReference>
<feature type="binding site" evidence="1">
    <location>
        <position position="112"/>
    </location>
    <ligand>
        <name>FAD</name>
        <dbReference type="ChEBI" id="CHEBI:57692"/>
    </ligand>
</feature>
<dbReference type="PANTHER" id="PTHR11455">
    <property type="entry name" value="CRYPTOCHROME"/>
    <property type="match status" value="1"/>
</dbReference>
<dbReference type="GO" id="GO:0003677">
    <property type="term" value="F:DNA binding"/>
    <property type="evidence" value="ECO:0007669"/>
    <property type="project" value="TreeGrafter"/>
</dbReference>
<keyword evidence="2" id="KW-0456">Lyase</keyword>
<keyword evidence="1" id="KW-0274">FAD</keyword>
<sequence length="148" mass="17402">WLKQYEQSHFSLPSWPSLHNAIKWQTPRCLQSDGESQKWPVDDDSLSAIVERFIDDKLTTYEQQRDFPAIKGTSGLSPYLALGIISVKQLLVNVQQRHPDILQSAKSNLFSWVNELIWREFYRHLIVAYPRLCKHANFNAKYDAVKWR</sequence>
<dbReference type="PANTHER" id="PTHR11455:SF9">
    <property type="entry name" value="CRYPTOCHROME CIRCADIAN CLOCK 5 ISOFORM X1"/>
    <property type="match status" value="1"/>
</dbReference>
<accession>A0A5S3WHJ0</accession>
<dbReference type="GO" id="GO:0003904">
    <property type="term" value="F:deoxyribodipyrimidine photo-lyase activity"/>
    <property type="evidence" value="ECO:0007669"/>
    <property type="project" value="TreeGrafter"/>
</dbReference>
<feature type="non-terminal residue" evidence="2">
    <location>
        <position position="1"/>
    </location>
</feature>
<evidence type="ECO:0000256" key="1">
    <source>
        <dbReference type="PIRSR" id="PIRSR602081-1"/>
    </source>
</evidence>
<comment type="caution">
    <text evidence="2">The sequence shown here is derived from an EMBL/GenBank/DDBJ whole genome shotgun (WGS) entry which is preliminary data.</text>
</comment>
<proteinExistence type="predicted"/>
<dbReference type="Proteomes" id="UP000306719">
    <property type="component" value="Unassembled WGS sequence"/>
</dbReference>
<dbReference type="InterPro" id="IPR036134">
    <property type="entry name" value="Crypto/Photolyase_FAD-like_sf"/>
</dbReference>